<keyword evidence="5 7" id="KW-1133">Transmembrane helix</keyword>
<evidence type="ECO:0000256" key="1">
    <source>
        <dbReference type="ARBA" id="ARBA00004141"/>
    </source>
</evidence>
<feature type="transmembrane region" description="Helical" evidence="7">
    <location>
        <begin position="313"/>
        <end position="333"/>
    </location>
</feature>
<comment type="caution">
    <text evidence="9">The sequence shown here is derived from an EMBL/GenBank/DDBJ whole genome shotgun (WGS) entry which is preliminary data.</text>
</comment>
<dbReference type="Proteomes" id="UP000321776">
    <property type="component" value="Unassembled WGS sequence"/>
</dbReference>
<dbReference type="Pfam" id="PF13727">
    <property type="entry name" value="CoA_binding_3"/>
    <property type="match status" value="1"/>
</dbReference>
<comment type="subcellular location">
    <subcellularLocation>
        <location evidence="1">Membrane</location>
        <topology evidence="1">Multi-pass membrane protein</topology>
    </subcellularLocation>
</comment>
<protein>
    <submittedName>
        <fullName evidence="9">Undecaprenyl-phosphate glucose phosphotransferase</fullName>
        <ecNumber evidence="9">2.7.8.31</ecNumber>
    </submittedName>
</protein>
<evidence type="ECO:0000256" key="5">
    <source>
        <dbReference type="ARBA" id="ARBA00022989"/>
    </source>
</evidence>
<evidence type="ECO:0000313" key="10">
    <source>
        <dbReference type="Proteomes" id="UP000321776"/>
    </source>
</evidence>
<dbReference type="InterPro" id="IPR003362">
    <property type="entry name" value="Bact_transf"/>
</dbReference>
<evidence type="ECO:0000256" key="3">
    <source>
        <dbReference type="ARBA" id="ARBA00022679"/>
    </source>
</evidence>
<dbReference type="InterPro" id="IPR017475">
    <property type="entry name" value="EPS_sugar_tfrase"/>
</dbReference>
<comment type="similarity">
    <text evidence="2">Belongs to the bacterial sugar transferase family.</text>
</comment>
<accession>A0A5C6VAW4</accession>
<dbReference type="EC" id="2.7.8.31" evidence="9"/>
<evidence type="ECO:0000256" key="7">
    <source>
        <dbReference type="SAM" id="Phobius"/>
    </source>
</evidence>
<dbReference type="NCBIfam" id="TIGR03023">
    <property type="entry name" value="WcaJ_sugtrans"/>
    <property type="match status" value="1"/>
</dbReference>
<dbReference type="GO" id="GO:0089702">
    <property type="term" value="F:undecaprenyl-phosphate glucose phosphotransferase activity"/>
    <property type="evidence" value="ECO:0007669"/>
    <property type="project" value="UniProtKB-EC"/>
</dbReference>
<keyword evidence="6 7" id="KW-0472">Membrane</keyword>
<keyword evidence="4 7" id="KW-0812">Transmembrane</keyword>
<name>A0A5C6VAW4_9BURK</name>
<dbReference type="Pfam" id="PF02397">
    <property type="entry name" value="Bac_transf"/>
    <property type="match status" value="1"/>
</dbReference>
<feature type="transmembrane region" description="Helical" evidence="7">
    <location>
        <begin position="80"/>
        <end position="99"/>
    </location>
</feature>
<dbReference type="GO" id="GO:0016020">
    <property type="term" value="C:membrane"/>
    <property type="evidence" value="ECO:0007669"/>
    <property type="project" value="UniProtKB-SubCell"/>
</dbReference>
<evidence type="ECO:0000256" key="4">
    <source>
        <dbReference type="ARBA" id="ARBA00022692"/>
    </source>
</evidence>
<dbReference type="NCBIfam" id="TIGR03025">
    <property type="entry name" value="EPS_sugtrans"/>
    <property type="match status" value="1"/>
</dbReference>
<gene>
    <name evidence="9" type="ORF">FRZ40_17780</name>
</gene>
<sequence>MSGEAVSAGLGDSADGVSGASALYLDQRIEKRAIRTSSAYLNDADTYSKAADFLCISGAAYISQCIVFHNGNAFSHIDGLLGLLGLALPFITFRITRVYQPFRYESAINNAIRVLVAWLIAQLVLAAISHAYPGSSLRSHWLLWWTVIAACALIAGRSVIHVLPSLNRSWPFAPTRVAIVAPSSANDGLLAWIAPQVRNAFIPEVIYDPSLPLDTTIGVIPAVRTLERLKDIVRAENLREIWIVNSLFEPISVEHLFESFCDDFVNIRVLPILERSASTASSVEDFRGIPILNVMATPDRNWETVPKEIFDRVFAFAVLVAISPILLAIALAVKLSSPGSIFFRQHRKGMNGDVFSIYKFRTMYQGADKPGTVVQARKGDARVTRVGRFLRSTSLDELPQFLNVLKGEMSVVGPRPHAVEHDEYYKNVVQHYMFRYRIKPGITGWAQVNGYRGETAEIEKMEARVKSDLYYIQHWSFWMDMKIIFLTLAKGFIGRSAY</sequence>
<dbReference type="EMBL" id="VOQS01000003">
    <property type="protein sequence ID" value="TXC82339.1"/>
    <property type="molecule type" value="Genomic_DNA"/>
</dbReference>
<keyword evidence="3 9" id="KW-0808">Transferase</keyword>
<dbReference type="PANTHER" id="PTHR30576">
    <property type="entry name" value="COLANIC BIOSYNTHESIS UDP-GLUCOSE LIPID CARRIER TRANSFERASE"/>
    <property type="match status" value="1"/>
</dbReference>
<evidence type="ECO:0000256" key="2">
    <source>
        <dbReference type="ARBA" id="ARBA00006464"/>
    </source>
</evidence>
<feature type="transmembrane region" description="Helical" evidence="7">
    <location>
        <begin position="141"/>
        <end position="160"/>
    </location>
</feature>
<dbReference type="InterPro" id="IPR017473">
    <property type="entry name" value="Undecaprenyl-P_gluc_Ptfrase"/>
</dbReference>
<evidence type="ECO:0000259" key="8">
    <source>
        <dbReference type="Pfam" id="PF02397"/>
    </source>
</evidence>
<feature type="transmembrane region" description="Helical" evidence="7">
    <location>
        <begin position="111"/>
        <end position="129"/>
    </location>
</feature>
<proteinExistence type="inferred from homology"/>
<evidence type="ECO:0000256" key="6">
    <source>
        <dbReference type="ARBA" id="ARBA00023136"/>
    </source>
</evidence>
<reference evidence="9 10" key="1">
    <citation type="journal article" date="2018" name="Int. J. Syst. Evol. Microbiol.">
        <title>Paraburkholderia azotifigens sp. nov., a nitrogen-fixing bacterium isolated from paddy soil.</title>
        <authorList>
            <person name="Choi G.M."/>
            <person name="Im W.T."/>
        </authorList>
    </citation>
    <scope>NUCLEOTIDE SEQUENCE [LARGE SCALE GENOMIC DNA]</scope>
    <source>
        <strain evidence="9 10">NF 2-5-3</strain>
    </source>
</reference>
<dbReference type="RefSeq" id="WP_147235010.1">
    <property type="nucleotide sequence ID" value="NZ_VOQS01000003.1"/>
</dbReference>
<dbReference type="PANTHER" id="PTHR30576:SF0">
    <property type="entry name" value="UNDECAPRENYL-PHOSPHATE N-ACETYLGALACTOSAMINYL 1-PHOSPHATE TRANSFERASE-RELATED"/>
    <property type="match status" value="1"/>
</dbReference>
<dbReference type="AlphaFoldDB" id="A0A5C6VAW4"/>
<organism evidence="9 10">
    <name type="scientific">Paraburkholderia azotifigens</name>
    <dbReference type="NCBI Taxonomy" id="2057004"/>
    <lineage>
        <taxon>Bacteria</taxon>
        <taxon>Pseudomonadati</taxon>
        <taxon>Pseudomonadota</taxon>
        <taxon>Betaproteobacteria</taxon>
        <taxon>Burkholderiales</taxon>
        <taxon>Burkholderiaceae</taxon>
        <taxon>Paraburkholderia</taxon>
    </lineage>
</organism>
<feature type="domain" description="Bacterial sugar transferase" evidence="8">
    <location>
        <begin position="307"/>
        <end position="490"/>
    </location>
</feature>
<evidence type="ECO:0000313" key="9">
    <source>
        <dbReference type="EMBL" id="TXC82339.1"/>
    </source>
</evidence>